<dbReference type="OrthoDB" id="6244550at2759"/>
<protein>
    <recommendedName>
        <fullName evidence="1">DH domain-containing protein</fullName>
    </recommendedName>
</protein>
<dbReference type="PANTHER" id="PTHR12673:SF263">
    <property type="entry name" value="PLECKSTRIN DOMAIN-CONTAINING PROTEIN"/>
    <property type="match status" value="1"/>
</dbReference>
<accession>A0A5J4TAT9</accession>
<comment type="caution">
    <text evidence="2">The sequence shown here is derived from an EMBL/GenBank/DDBJ whole genome shotgun (WGS) entry which is preliminary data.</text>
</comment>
<proteinExistence type="predicted"/>
<dbReference type="GO" id="GO:0005085">
    <property type="term" value="F:guanyl-nucleotide exchange factor activity"/>
    <property type="evidence" value="ECO:0007669"/>
    <property type="project" value="InterPro"/>
</dbReference>
<dbReference type="SUPFAM" id="SSF48065">
    <property type="entry name" value="DBL homology domain (DH-domain)"/>
    <property type="match status" value="1"/>
</dbReference>
<dbReference type="PANTHER" id="PTHR12673">
    <property type="entry name" value="FACIOGENITAL DYSPLASIA PROTEIN"/>
    <property type="match status" value="1"/>
</dbReference>
<reference evidence="2 3" key="1">
    <citation type="submission" date="2019-03" db="EMBL/GenBank/DDBJ databases">
        <title>Single cell metagenomics reveals metabolic interactions within the superorganism composed of flagellate Streblomastix strix and complex community of Bacteroidetes bacteria on its surface.</title>
        <authorList>
            <person name="Treitli S.C."/>
            <person name="Kolisko M."/>
            <person name="Husnik F."/>
            <person name="Keeling P."/>
            <person name="Hampl V."/>
        </authorList>
    </citation>
    <scope>NUCLEOTIDE SEQUENCE [LARGE SCALE GENOMIC DNA]</scope>
    <source>
        <strain evidence="2">ST1C</strain>
    </source>
</reference>
<dbReference type="InterPro" id="IPR051092">
    <property type="entry name" value="FYVE_RhoGEF_PH"/>
</dbReference>
<evidence type="ECO:0000259" key="1">
    <source>
        <dbReference type="PROSITE" id="PS50010"/>
    </source>
</evidence>
<evidence type="ECO:0000313" key="3">
    <source>
        <dbReference type="Proteomes" id="UP000324800"/>
    </source>
</evidence>
<organism evidence="2 3">
    <name type="scientific">Streblomastix strix</name>
    <dbReference type="NCBI Taxonomy" id="222440"/>
    <lineage>
        <taxon>Eukaryota</taxon>
        <taxon>Metamonada</taxon>
        <taxon>Preaxostyla</taxon>
        <taxon>Oxymonadida</taxon>
        <taxon>Streblomastigidae</taxon>
        <taxon>Streblomastix</taxon>
    </lineage>
</organism>
<sequence length="132" mass="15799">MQRNKTTNFVDNADFIDDVTLTQNERNAALRILRVLRYYRQYHLTRPIFKMMRQQKYLVLELVETEKNYVQRLEICVNCFLRPLQALSEGGQIKVTKQQLKDIFINIEQIINFHRILADELEDAAQNWTVHS</sequence>
<dbReference type="Gene3D" id="1.20.900.10">
    <property type="entry name" value="Dbl homology (DH) domain"/>
    <property type="match status" value="1"/>
</dbReference>
<dbReference type="AlphaFoldDB" id="A0A5J4TAT9"/>
<dbReference type="GO" id="GO:0005737">
    <property type="term" value="C:cytoplasm"/>
    <property type="evidence" value="ECO:0007669"/>
    <property type="project" value="TreeGrafter"/>
</dbReference>
<dbReference type="PROSITE" id="PS50010">
    <property type="entry name" value="DH_2"/>
    <property type="match status" value="1"/>
</dbReference>
<feature type="domain" description="DH" evidence="1">
    <location>
        <begin position="54"/>
        <end position="132"/>
    </location>
</feature>
<evidence type="ECO:0000313" key="2">
    <source>
        <dbReference type="EMBL" id="KAA6355357.1"/>
    </source>
</evidence>
<gene>
    <name evidence="2" type="ORF">EZS28_049116</name>
</gene>
<dbReference type="Pfam" id="PF00621">
    <property type="entry name" value="RhoGEF"/>
    <property type="match status" value="1"/>
</dbReference>
<name>A0A5J4TAT9_9EUKA</name>
<dbReference type="InterPro" id="IPR000219">
    <property type="entry name" value="DH_dom"/>
</dbReference>
<dbReference type="Proteomes" id="UP000324800">
    <property type="component" value="Unassembled WGS sequence"/>
</dbReference>
<dbReference type="InterPro" id="IPR035899">
    <property type="entry name" value="DBL_dom_sf"/>
</dbReference>
<dbReference type="EMBL" id="SNRW01034742">
    <property type="protein sequence ID" value="KAA6355357.1"/>
    <property type="molecule type" value="Genomic_DNA"/>
</dbReference>